<evidence type="ECO:0000313" key="1">
    <source>
        <dbReference type="EMBL" id="SIS20731.1"/>
    </source>
</evidence>
<reference evidence="2" key="1">
    <citation type="submission" date="2017-01" db="EMBL/GenBank/DDBJ databases">
        <authorList>
            <person name="Varghese N."/>
            <person name="Submissions S."/>
        </authorList>
    </citation>
    <scope>NUCLEOTIDE SEQUENCE [LARGE SCALE GENOMIC DNA]</scope>
    <source>
        <strain evidence="2">ATCC 12950</strain>
    </source>
</reference>
<organism evidence="1 2">
    <name type="scientific">Microbispora rosea</name>
    <dbReference type="NCBI Taxonomy" id="58117"/>
    <lineage>
        <taxon>Bacteria</taxon>
        <taxon>Bacillati</taxon>
        <taxon>Actinomycetota</taxon>
        <taxon>Actinomycetes</taxon>
        <taxon>Streptosporangiales</taxon>
        <taxon>Streptosporangiaceae</taxon>
        <taxon>Microbispora</taxon>
    </lineage>
</organism>
<dbReference type="OrthoDB" id="5196816at2"/>
<name>A0A1N7H7E6_9ACTN</name>
<accession>A0A1N7H7E6</accession>
<dbReference type="RefSeq" id="WP_076442085.1">
    <property type="nucleotide sequence ID" value="NZ_FTNI01000038.1"/>
</dbReference>
<dbReference type="Proteomes" id="UP000186096">
    <property type="component" value="Unassembled WGS sequence"/>
</dbReference>
<dbReference type="AlphaFoldDB" id="A0A1N7H7E6"/>
<keyword evidence="2" id="KW-1185">Reference proteome</keyword>
<gene>
    <name evidence="1" type="ORF">SAMN05421833_13856</name>
</gene>
<dbReference type="EMBL" id="FTNI01000038">
    <property type="protein sequence ID" value="SIS20731.1"/>
    <property type="molecule type" value="Genomic_DNA"/>
</dbReference>
<evidence type="ECO:0000313" key="2">
    <source>
        <dbReference type="Proteomes" id="UP000186096"/>
    </source>
</evidence>
<proteinExistence type="predicted"/>
<protein>
    <submittedName>
        <fullName evidence="1">Uncharacterized protein</fullName>
    </submittedName>
</protein>
<sequence>MIDEGDDRELVIRYVHDDEKLRREFDNRLARYLRAQPGHARWDITPLVVALDQLGQQIPNMLVRLRRLPGKKELEACIELELALIPPERGPAPYS</sequence>